<dbReference type="CDD" id="cd02195">
    <property type="entry name" value="SelD"/>
    <property type="match status" value="1"/>
</dbReference>
<dbReference type="NCBIfam" id="TIGR00476">
    <property type="entry name" value="selD"/>
    <property type="match status" value="1"/>
</dbReference>
<evidence type="ECO:0000259" key="7">
    <source>
        <dbReference type="Pfam" id="PF02769"/>
    </source>
</evidence>
<dbReference type="GO" id="GO:0005524">
    <property type="term" value="F:ATP binding"/>
    <property type="evidence" value="ECO:0007669"/>
    <property type="project" value="UniProtKB-KW"/>
</dbReference>
<evidence type="ECO:0000256" key="2">
    <source>
        <dbReference type="ARBA" id="ARBA00022741"/>
    </source>
</evidence>
<dbReference type="STRING" id="980251.GCA_001642875_02716"/>
<dbReference type="EC" id="2.7.9.3" evidence="9"/>
<evidence type="ECO:0000259" key="6">
    <source>
        <dbReference type="Pfam" id="PF00586"/>
    </source>
</evidence>
<proteinExistence type="predicted"/>
<dbReference type="InterPro" id="IPR036676">
    <property type="entry name" value="PurM-like_C_sf"/>
</dbReference>
<dbReference type="SUPFAM" id="SSF51905">
    <property type="entry name" value="FAD/NAD(P)-binding domain"/>
    <property type="match status" value="2"/>
</dbReference>
<keyword evidence="4" id="KW-0067">ATP-binding</keyword>
<evidence type="ECO:0000256" key="1">
    <source>
        <dbReference type="ARBA" id="ARBA00022679"/>
    </source>
</evidence>
<keyword evidence="1 9" id="KW-0808">Transferase</keyword>
<dbReference type="Gene3D" id="3.50.50.100">
    <property type="match status" value="1"/>
</dbReference>
<dbReference type="InterPro" id="IPR036921">
    <property type="entry name" value="PurM-like_N_sf"/>
</dbReference>
<keyword evidence="5" id="KW-0711">Selenium</keyword>
<dbReference type="GO" id="GO:0005737">
    <property type="term" value="C:cytoplasm"/>
    <property type="evidence" value="ECO:0007669"/>
    <property type="project" value="TreeGrafter"/>
</dbReference>
<evidence type="ECO:0000256" key="5">
    <source>
        <dbReference type="ARBA" id="ARBA00023266"/>
    </source>
</evidence>
<dbReference type="InterPro" id="IPR036188">
    <property type="entry name" value="FAD/NAD-bd_sf"/>
</dbReference>
<keyword evidence="10" id="KW-1185">Reference proteome</keyword>
<dbReference type="Pfam" id="PF00586">
    <property type="entry name" value="AIRS"/>
    <property type="match status" value="1"/>
</dbReference>
<dbReference type="GO" id="GO:0016260">
    <property type="term" value="P:selenocysteine biosynthetic process"/>
    <property type="evidence" value="ECO:0007669"/>
    <property type="project" value="TreeGrafter"/>
</dbReference>
<dbReference type="GO" id="GO:0004756">
    <property type="term" value="F:selenide, water dikinase activity"/>
    <property type="evidence" value="ECO:0007669"/>
    <property type="project" value="UniProtKB-EC"/>
</dbReference>
<gene>
    <name evidence="9" type="primary">selD</name>
    <name evidence="9" type="ORF">MFFC18_33580</name>
</gene>
<protein>
    <submittedName>
        <fullName evidence="9">Selenide, water dikinase</fullName>
        <ecNumber evidence="9">2.7.9.3</ecNumber>
    </submittedName>
</protein>
<keyword evidence="3 9" id="KW-0418">Kinase</keyword>
<dbReference type="PANTHER" id="PTHR10256:SF0">
    <property type="entry name" value="INACTIVE SELENIDE, WATER DIKINASE-LIKE PROTEIN-RELATED"/>
    <property type="match status" value="1"/>
</dbReference>
<dbReference type="GO" id="GO:0016491">
    <property type="term" value="F:oxidoreductase activity"/>
    <property type="evidence" value="ECO:0007669"/>
    <property type="project" value="InterPro"/>
</dbReference>
<evidence type="ECO:0000313" key="9">
    <source>
        <dbReference type="EMBL" id="QEG23459.1"/>
    </source>
</evidence>
<dbReference type="RefSeq" id="WP_075082054.1">
    <property type="nucleotide sequence ID" value="NZ_CP042912.1"/>
</dbReference>
<evidence type="ECO:0000256" key="3">
    <source>
        <dbReference type="ARBA" id="ARBA00022777"/>
    </source>
</evidence>
<dbReference type="EMBL" id="CP042912">
    <property type="protein sequence ID" value="QEG23459.1"/>
    <property type="molecule type" value="Genomic_DNA"/>
</dbReference>
<dbReference type="AlphaFoldDB" id="A0A5B9PDC1"/>
<organism evidence="9 10">
    <name type="scientific">Mariniblastus fucicola</name>
    <dbReference type="NCBI Taxonomy" id="980251"/>
    <lineage>
        <taxon>Bacteria</taxon>
        <taxon>Pseudomonadati</taxon>
        <taxon>Planctomycetota</taxon>
        <taxon>Planctomycetia</taxon>
        <taxon>Pirellulales</taxon>
        <taxon>Pirellulaceae</taxon>
        <taxon>Mariniblastus</taxon>
    </lineage>
</organism>
<dbReference type="SUPFAM" id="SSF55326">
    <property type="entry name" value="PurM N-terminal domain-like"/>
    <property type="match status" value="1"/>
</dbReference>
<keyword evidence="2" id="KW-0547">Nucleotide-binding</keyword>
<evidence type="ECO:0000259" key="8">
    <source>
        <dbReference type="Pfam" id="PF07992"/>
    </source>
</evidence>
<sequence>MASNKAKHTVVLLGVGHTNAHVLRMWKMNPISDANLVCVSNFPVATYSGMMPGVLAGQYPVESMQIDLVRLCRSANARLILGDVNGLDVEKQELQFSNRPSLRYDQLSIGVGSVPTFSGVEVESDESLLAIKPMQTFLARLEERLDEFNKKTEIRVAIVGGGIGSIETAFCLRKKLIDEGRAHKISLVTRSARVGSGLSASTQKIVENQLVEKEVELITGRSVVGIQAGAIRLDTQKLLDTDIIIWSTGATAPKLLDLLPLEKDDRGFLSTSDTLQTLTSDAIYAVGDTGTIVGSETDKAGVFAVRQGPILWQNIRNFLDGARRMAPYHPQQDYLKLINTADGKSIAQRKGQGFYAKWCFWLKDRIDRKFMEMYQDYAPMPMEDMAVDTEDAMRCLGCGGKIGGQILSSVLSELEIPKHDDVVIGLEEPDDAAVIRTPGKEISVTTDFFASPLDDPYLTGRIAALNSASDCFVMGAQPNAALAIVQLPIAHPRQQLQVMRELMTGAVEELARMGATIVGGHSIEGPRLLAGFTVMGNQVSDAKTKGQLETGDLLVLSKPIGSGILLAAWMQCLLDGKFYRPLVDSMLQSNQIAIELAKRSDVSAMTDVTGFGLAGHLKEMLVASNKSAVLNVDAIPLLPGTREMLYHEVESTLAPDNRLNLASINFTGVDVAHPSVAPLFDPQTGGGILFGVNPAAAEEVLRLMHESGFEQATVIGEVVDGGDGISIAVS</sequence>
<dbReference type="Pfam" id="PF02769">
    <property type="entry name" value="AIRS_C"/>
    <property type="match status" value="1"/>
</dbReference>
<feature type="domain" description="FAD/NAD(P)-binding" evidence="8">
    <location>
        <begin position="76"/>
        <end position="289"/>
    </location>
</feature>
<feature type="domain" description="PurM-like N-terminal" evidence="6">
    <location>
        <begin position="430"/>
        <end position="536"/>
    </location>
</feature>
<dbReference type="Gene3D" id="3.90.650.10">
    <property type="entry name" value="PurM-like C-terminal domain"/>
    <property type="match status" value="1"/>
</dbReference>
<dbReference type="KEGG" id="mff:MFFC18_33580"/>
<dbReference type="OrthoDB" id="9772934at2"/>
<evidence type="ECO:0000256" key="4">
    <source>
        <dbReference type="ARBA" id="ARBA00022840"/>
    </source>
</evidence>
<name>A0A5B9PDC1_9BACT</name>
<dbReference type="Pfam" id="PF07992">
    <property type="entry name" value="Pyr_redox_2"/>
    <property type="match status" value="1"/>
</dbReference>
<dbReference type="InterPro" id="IPR010918">
    <property type="entry name" value="PurM-like_C_dom"/>
</dbReference>
<dbReference type="Proteomes" id="UP000322214">
    <property type="component" value="Chromosome"/>
</dbReference>
<evidence type="ECO:0000313" key="10">
    <source>
        <dbReference type="Proteomes" id="UP000322214"/>
    </source>
</evidence>
<dbReference type="NCBIfam" id="TIGR03169">
    <property type="entry name" value="Nterm_to_SelD"/>
    <property type="match status" value="1"/>
</dbReference>
<dbReference type="InterPro" id="IPR004536">
    <property type="entry name" value="SPS/SelD"/>
</dbReference>
<dbReference type="PANTHER" id="PTHR10256">
    <property type="entry name" value="SELENIDE, WATER DIKINASE"/>
    <property type="match status" value="1"/>
</dbReference>
<accession>A0A5B9PDC1</accession>
<dbReference type="InterPro" id="IPR017584">
    <property type="entry name" value="Pyridine_nucleo_diS_OxRdtase_N"/>
</dbReference>
<dbReference type="InterPro" id="IPR023753">
    <property type="entry name" value="FAD/NAD-binding_dom"/>
</dbReference>
<dbReference type="SUPFAM" id="SSF56042">
    <property type="entry name" value="PurM C-terminal domain-like"/>
    <property type="match status" value="1"/>
</dbReference>
<reference evidence="9 10" key="1">
    <citation type="submission" date="2019-08" db="EMBL/GenBank/DDBJ databases">
        <title>Deep-cultivation of Planctomycetes and their phenomic and genomic characterization uncovers novel biology.</title>
        <authorList>
            <person name="Wiegand S."/>
            <person name="Jogler M."/>
            <person name="Boedeker C."/>
            <person name="Pinto D."/>
            <person name="Vollmers J."/>
            <person name="Rivas-Marin E."/>
            <person name="Kohn T."/>
            <person name="Peeters S.H."/>
            <person name="Heuer A."/>
            <person name="Rast P."/>
            <person name="Oberbeckmann S."/>
            <person name="Bunk B."/>
            <person name="Jeske O."/>
            <person name="Meyerdierks A."/>
            <person name="Storesund J.E."/>
            <person name="Kallscheuer N."/>
            <person name="Luecker S."/>
            <person name="Lage O.M."/>
            <person name="Pohl T."/>
            <person name="Merkel B.J."/>
            <person name="Hornburger P."/>
            <person name="Mueller R.-W."/>
            <person name="Bruemmer F."/>
            <person name="Labrenz M."/>
            <person name="Spormann A.M."/>
            <person name="Op den Camp H."/>
            <person name="Overmann J."/>
            <person name="Amann R."/>
            <person name="Jetten M.S.M."/>
            <person name="Mascher T."/>
            <person name="Medema M.H."/>
            <person name="Devos D.P."/>
            <person name="Kaster A.-K."/>
            <person name="Ovreas L."/>
            <person name="Rohde M."/>
            <person name="Galperin M.Y."/>
            <person name="Jogler C."/>
        </authorList>
    </citation>
    <scope>NUCLEOTIDE SEQUENCE [LARGE SCALE GENOMIC DNA]</scope>
    <source>
        <strain evidence="9 10">FC18</strain>
    </source>
</reference>
<feature type="domain" description="PurM-like C-terminal" evidence="7">
    <location>
        <begin position="550"/>
        <end position="724"/>
    </location>
</feature>
<dbReference type="InterPro" id="IPR016188">
    <property type="entry name" value="PurM-like_N"/>
</dbReference>
<dbReference type="Gene3D" id="3.30.1330.10">
    <property type="entry name" value="PurM-like, N-terminal domain"/>
    <property type="match status" value="1"/>
</dbReference>